<evidence type="ECO:0000256" key="1">
    <source>
        <dbReference type="SAM" id="Coils"/>
    </source>
</evidence>
<accession>A0A4P9Y1J8</accession>
<feature type="coiled-coil region" evidence="1">
    <location>
        <begin position="38"/>
        <end position="132"/>
    </location>
</feature>
<feature type="compositionally biased region" description="Basic and acidic residues" evidence="2">
    <location>
        <begin position="192"/>
        <end position="209"/>
    </location>
</feature>
<keyword evidence="1" id="KW-0175">Coiled coil</keyword>
<dbReference type="AlphaFoldDB" id="A0A4P9Y1J8"/>
<keyword evidence="4" id="KW-1185">Reference proteome</keyword>
<feature type="compositionally biased region" description="Acidic residues" evidence="2">
    <location>
        <begin position="236"/>
        <end position="269"/>
    </location>
</feature>
<organism evidence="3 4">
    <name type="scientific">Piptocephalis cylindrospora</name>
    <dbReference type="NCBI Taxonomy" id="1907219"/>
    <lineage>
        <taxon>Eukaryota</taxon>
        <taxon>Fungi</taxon>
        <taxon>Fungi incertae sedis</taxon>
        <taxon>Zoopagomycota</taxon>
        <taxon>Zoopagomycotina</taxon>
        <taxon>Zoopagomycetes</taxon>
        <taxon>Zoopagales</taxon>
        <taxon>Piptocephalidaceae</taxon>
        <taxon>Piptocephalis</taxon>
    </lineage>
</organism>
<name>A0A4P9Y1J8_9FUNG</name>
<dbReference type="EMBL" id="KZ988251">
    <property type="protein sequence ID" value="RKP12655.1"/>
    <property type="molecule type" value="Genomic_DNA"/>
</dbReference>
<evidence type="ECO:0000313" key="4">
    <source>
        <dbReference type="Proteomes" id="UP000267251"/>
    </source>
</evidence>
<reference evidence="4" key="1">
    <citation type="journal article" date="2018" name="Nat. Microbiol.">
        <title>Leveraging single-cell genomics to expand the fungal tree of life.</title>
        <authorList>
            <person name="Ahrendt S.R."/>
            <person name="Quandt C.A."/>
            <person name="Ciobanu D."/>
            <person name="Clum A."/>
            <person name="Salamov A."/>
            <person name="Andreopoulos B."/>
            <person name="Cheng J.F."/>
            <person name="Woyke T."/>
            <person name="Pelin A."/>
            <person name="Henrissat B."/>
            <person name="Reynolds N.K."/>
            <person name="Benny G.L."/>
            <person name="Smith M.E."/>
            <person name="James T.Y."/>
            <person name="Grigoriev I.V."/>
        </authorList>
    </citation>
    <scope>NUCLEOTIDE SEQUENCE [LARGE SCALE GENOMIC DNA]</scope>
</reference>
<evidence type="ECO:0000256" key="2">
    <source>
        <dbReference type="SAM" id="MobiDB-lite"/>
    </source>
</evidence>
<feature type="compositionally biased region" description="Acidic residues" evidence="2">
    <location>
        <begin position="210"/>
        <end position="227"/>
    </location>
</feature>
<dbReference type="Proteomes" id="UP000267251">
    <property type="component" value="Unassembled WGS sequence"/>
</dbReference>
<gene>
    <name evidence="3" type="ORF">BJ684DRAFT_20820</name>
</gene>
<proteinExistence type="predicted"/>
<dbReference type="OrthoDB" id="10517957at2759"/>
<protein>
    <submittedName>
        <fullName evidence="3">Uncharacterized protein</fullName>
    </submittedName>
</protein>
<feature type="region of interest" description="Disordered" evidence="2">
    <location>
        <begin position="172"/>
        <end position="284"/>
    </location>
</feature>
<evidence type="ECO:0000313" key="3">
    <source>
        <dbReference type="EMBL" id="RKP12655.1"/>
    </source>
</evidence>
<sequence>MRPTLRPSASYPRLNAGFRVGKAISSSPLPPQTLVRRYHHLQSALEESRMAADTLREELSKEAACLQESLCQLAPVMSEQEERLRELQWKLEMTERDKHALARKVQVAEGHLKKTVVELEVAREETEEARRRHTLSQPQGLPFGMSGFSALSRELFIPPPRTSSIPQEYLTPEPPHRLSSLPPSPLRGVVGLEKEETRRASLREGSIFEKEEEEEDMNMEDMEDMDDVDHWAGLGSDDEEYGEDEDYEDYDEEDDYAHEEEVEDEDLDGYNDYSTAAPPVAIFG</sequence>